<dbReference type="InterPro" id="IPR012705">
    <property type="entry name" value="2Me_IsoCit_deHydtase_PrpD"/>
</dbReference>
<evidence type="ECO:0000313" key="7">
    <source>
        <dbReference type="Proteomes" id="UP000664534"/>
    </source>
</evidence>
<dbReference type="Gene3D" id="1.10.4100.10">
    <property type="entry name" value="2-methylcitrate dehydratase PrpD"/>
    <property type="match status" value="1"/>
</dbReference>
<feature type="domain" description="MmgE/PrpD C-terminal" evidence="5">
    <location>
        <begin position="285"/>
        <end position="463"/>
    </location>
</feature>
<organism evidence="6 7">
    <name type="scientific">Imshaugia aleurites</name>
    <dbReference type="NCBI Taxonomy" id="172621"/>
    <lineage>
        <taxon>Eukaryota</taxon>
        <taxon>Fungi</taxon>
        <taxon>Dikarya</taxon>
        <taxon>Ascomycota</taxon>
        <taxon>Pezizomycotina</taxon>
        <taxon>Lecanoromycetes</taxon>
        <taxon>OSLEUM clade</taxon>
        <taxon>Lecanoromycetidae</taxon>
        <taxon>Lecanorales</taxon>
        <taxon>Lecanorineae</taxon>
        <taxon>Parmeliaceae</taxon>
        <taxon>Imshaugia</taxon>
    </lineage>
</organism>
<dbReference type="InterPro" id="IPR036148">
    <property type="entry name" value="MmgE/PrpD_sf"/>
</dbReference>
<evidence type="ECO:0000259" key="5">
    <source>
        <dbReference type="Pfam" id="PF19305"/>
    </source>
</evidence>
<dbReference type="GO" id="GO:0019679">
    <property type="term" value="P:propionate metabolic process, methylcitrate cycle"/>
    <property type="evidence" value="ECO:0007669"/>
    <property type="project" value="InterPro"/>
</dbReference>
<comment type="similarity">
    <text evidence="1">Belongs to the PrpD family.</text>
</comment>
<evidence type="ECO:0000256" key="1">
    <source>
        <dbReference type="ARBA" id="ARBA00006174"/>
    </source>
</evidence>
<dbReference type="PANTHER" id="PTHR16943:SF15">
    <property type="entry name" value="DEHYDRATASE (PRPD), PUTATIVE-RELATED"/>
    <property type="match status" value="1"/>
</dbReference>
<dbReference type="AlphaFoldDB" id="A0A8H3IZS4"/>
<dbReference type="Gene3D" id="3.30.1330.120">
    <property type="entry name" value="2-methylcitrate dehydratase PrpD"/>
    <property type="match status" value="1"/>
</dbReference>
<proteinExistence type="inferred from homology"/>
<dbReference type="GO" id="GO:0047547">
    <property type="term" value="F:2-methylcitrate dehydratase activity"/>
    <property type="evidence" value="ECO:0007669"/>
    <property type="project" value="InterPro"/>
</dbReference>
<dbReference type="PANTHER" id="PTHR16943">
    <property type="entry name" value="2-METHYLCITRATE DEHYDRATASE-RELATED"/>
    <property type="match status" value="1"/>
</dbReference>
<dbReference type="InterPro" id="IPR005656">
    <property type="entry name" value="MmgE_PrpD"/>
</dbReference>
<dbReference type="InterPro" id="IPR045336">
    <property type="entry name" value="MmgE_PrpD_N"/>
</dbReference>
<feature type="compositionally biased region" description="Basic and acidic residues" evidence="3">
    <location>
        <begin position="585"/>
        <end position="603"/>
    </location>
</feature>
<dbReference type="InterPro" id="IPR042183">
    <property type="entry name" value="MmgE/PrpD_sf_1"/>
</dbReference>
<gene>
    <name evidence="6" type="ORF">IMSHALPRED_010399</name>
</gene>
<dbReference type="Proteomes" id="UP000664534">
    <property type="component" value="Unassembled WGS sequence"/>
</dbReference>
<dbReference type="SUPFAM" id="SSF103378">
    <property type="entry name" value="2-methylcitrate dehydratase PrpD"/>
    <property type="match status" value="1"/>
</dbReference>
<dbReference type="NCBIfam" id="TIGR02330">
    <property type="entry name" value="prpD"/>
    <property type="match status" value="1"/>
</dbReference>
<name>A0A8H3IZS4_9LECA</name>
<feature type="domain" description="MmgE/PrpD N-terminal" evidence="4">
    <location>
        <begin position="20"/>
        <end position="268"/>
    </location>
</feature>
<dbReference type="EMBL" id="CAJPDT010000087">
    <property type="protein sequence ID" value="CAF9935934.1"/>
    <property type="molecule type" value="Genomic_DNA"/>
</dbReference>
<comment type="caution">
    <text evidence="6">The sequence shown here is derived from an EMBL/GenBank/DDBJ whole genome shotgun (WGS) entry which is preliminary data.</text>
</comment>
<dbReference type="GO" id="GO:0051537">
    <property type="term" value="F:2 iron, 2 sulfur cluster binding"/>
    <property type="evidence" value="ECO:0007669"/>
    <property type="project" value="InterPro"/>
</dbReference>
<dbReference type="Pfam" id="PF19305">
    <property type="entry name" value="MmgE_PrpD_C"/>
    <property type="match status" value="1"/>
</dbReference>
<evidence type="ECO:0000259" key="4">
    <source>
        <dbReference type="Pfam" id="PF03972"/>
    </source>
</evidence>
<keyword evidence="2" id="KW-0456">Lyase</keyword>
<keyword evidence="7" id="KW-1185">Reference proteome</keyword>
<reference evidence="6" key="1">
    <citation type="submission" date="2021-03" db="EMBL/GenBank/DDBJ databases">
        <authorList>
            <person name="Tagirdzhanova G."/>
        </authorList>
    </citation>
    <scope>NUCLEOTIDE SEQUENCE</scope>
</reference>
<dbReference type="InterPro" id="IPR045337">
    <property type="entry name" value="MmgE_PrpD_C"/>
</dbReference>
<evidence type="ECO:0000313" key="6">
    <source>
        <dbReference type="EMBL" id="CAF9935934.1"/>
    </source>
</evidence>
<evidence type="ECO:0000256" key="2">
    <source>
        <dbReference type="ARBA" id="ARBA00023239"/>
    </source>
</evidence>
<evidence type="ECO:0000256" key="3">
    <source>
        <dbReference type="SAM" id="MobiDB-lite"/>
    </source>
</evidence>
<dbReference type="InterPro" id="IPR042188">
    <property type="entry name" value="MmgE/PrpD_sf_2"/>
</dbReference>
<protein>
    <recommendedName>
        <fullName evidence="8">2-methylcitrate dehydratase</fullName>
    </recommendedName>
</protein>
<feature type="region of interest" description="Disordered" evidence="3">
    <location>
        <begin position="570"/>
        <end position="611"/>
    </location>
</feature>
<sequence length="692" mass="74926">MEGVSADNSARLPYDQVLVDIVSYVFHYEVTSPRAWERAKLALFDALGCAFETLKESREARDLIGPVVEGTIVPNSFKLPGTSFQLDPVKGAFDLGSLIRYLDHSDAFSGAEWGHPSDNIGAILAVADHLSRTTSPPLTMRTVLHALIKAYEIQGCFQIRNAFNQHGLDHTILVRIASTAVVANLLGLSESQSLAALSHAFIDAGPLRSHRQSPNAGPRKGWAAGDACMRAVHLALLAKKGQPGAPTVLSDPKWGLYTSLLHGKEFQLPKPYGTWVVENAFFKIHAAEGHAASAVEAALTLAQQIRSREAPLDISIADAINHIRVRTQKPAMVIINKQGPLHNAADRDHCMQYMIAVVLLKGSMITSADYDDSSLWARDPMVESLRRKIEMVEDEQLTADYHDDKKRSAANALQVTLLGEVMEEVLVEYPMGHPWRDDTTGFVRQKFDDNVRGLFKGTQAEEIIGLPDLGVEEFSYMGVKDFMDTMVLASDNQPEPLPVADAAPTTDTSHDLAMAEIPPVDDLTIAMPGFTPQQVASLENMMNATMKAALDERLGSATKTKPGMLERAAADSAVDLNDDDDDTPVDPKDESQPAEKAPIDPKGETQPADRAPADSLTIEMPGFAEEQVASLEVMLNTTVKAALDERLGARGGAGGAADKEDVEMVDENVSPRGSLVDHLGVNGVEDGSRFAC</sequence>
<evidence type="ECO:0008006" key="8">
    <source>
        <dbReference type="Google" id="ProtNLM"/>
    </source>
</evidence>
<dbReference type="GO" id="GO:0005739">
    <property type="term" value="C:mitochondrion"/>
    <property type="evidence" value="ECO:0007669"/>
    <property type="project" value="TreeGrafter"/>
</dbReference>
<accession>A0A8H3IZS4</accession>
<dbReference type="Pfam" id="PF03972">
    <property type="entry name" value="MmgE_PrpD_N"/>
    <property type="match status" value="1"/>
</dbReference>
<dbReference type="OrthoDB" id="5357030at2759"/>